<dbReference type="Proteomes" id="UP000275408">
    <property type="component" value="Unassembled WGS sequence"/>
</dbReference>
<reference evidence="1 2" key="1">
    <citation type="journal article" date="2018" name="Sci. Rep.">
        <title>Comparative analysis of the Pocillopora damicornis genome highlights role of immune system in coral evolution.</title>
        <authorList>
            <person name="Cunning R."/>
            <person name="Bay R.A."/>
            <person name="Gillette P."/>
            <person name="Baker A.C."/>
            <person name="Traylor-Knowles N."/>
        </authorList>
    </citation>
    <scope>NUCLEOTIDE SEQUENCE [LARGE SCALE GENOMIC DNA]</scope>
    <source>
        <strain evidence="1">RSMAS</strain>
        <tissue evidence="1">Whole animal</tissue>
    </source>
</reference>
<accession>A0A3M6V087</accession>
<protein>
    <submittedName>
        <fullName evidence="1">Uncharacterized protein</fullName>
    </submittedName>
</protein>
<name>A0A3M6V087_POCDA</name>
<feature type="non-terminal residue" evidence="1">
    <location>
        <position position="1"/>
    </location>
</feature>
<feature type="non-terminal residue" evidence="1">
    <location>
        <position position="85"/>
    </location>
</feature>
<proteinExistence type="predicted"/>
<evidence type="ECO:0000313" key="2">
    <source>
        <dbReference type="Proteomes" id="UP000275408"/>
    </source>
</evidence>
<comment type="caution">
    <text evidence="1">The sequence shown here is derived from an EMBL/GenBank/DDBJ whole genome shotgun (WGS) entry which is preliminary data.</text>
</comment>
<dbReference type="OrthoDB" id="5948481at2759"/>
<keyword evidence="2" id="KW-1185">Reference proteome</keyword>
<dbReference type="AlphaFoldDB" id="A0A3M6V087"/>
<gene>
    <name evidence="1" type="ORF">pdam_00025735</name>
</gene>
<sequence>LAEWKETALVVRDKVFEKDEQEEIDLFDCKEWGFTLKELFASSLAIGDYGHLLVDHATMLFRTFLSFIDFTQQGFEATNMDWCQT</sequence>
<organism evidence="1 2">
    <name type="scientific">Pocillopora damicornis</name>
    <name type="common">Cauliflower coral</name>
    <name type="synonym">Millepora damicornis</name>
    <dbReference type="NCBI Taxonomy" id="46731"/>
    <lineage>
        <taxon>Eukaryota</taxon>
        <taxon>Metazoa</taxon>
        <taxon>Cnidaria</taxon>
        <taxon>Anthozoa</taxon>
        <taxon>Hexacorallia</taxon>
        <taxon>Scleractinia</taxon>
        <taxon>Astrocoeniina</taxon>
        <taxon>Pocilloporidae</taxon>
        <taxon>Pocillopora</taxon>
    </lineage>
</organism>
<evidence type="ECO:0000313" key="1">
    <source>
        <dbReference type="EMBL" id="RMX59356.1"/>
    </source>
</evidence>
<dbReference type="EMBL" id="RCHS01000367">
    <property type="protein sequence ID" value="RMX59356.1"/>
    <property type="molecule type" value="Genomic_DNA"/>
</dbReference>